<organism evidence="1 2">
    <name type="scientific">Synaphobranchus kaupii</name>
    <name type="common">Kaup's arrowtooth eel</name>
    <dbReference type="NCBI Taxonomy" id="118154"/>
    <lineage>
        <taxon>Eukaryota</taxon>
        <taxon>Metazoa</taxon>
        <taxon>Chordata</taxon>
        <taxon>Craniata</taxon>
        <taxon>Vertebrata</taxon>
        <taxon>Euteleostomi</taxon>
        <taxon>Actinopterygii</taxon>
        <taxon>Neopterygii</taxon>
        <taxon>Teleostei</taxon>
        <taxon>Anguilliformes</taxon>
        <taxon>Synaphobranchidae</taxon>
        <taxon>Synaphobranchus</taxon>
    </lineage>
</organism>
<accession>A0A9Q1IM50</accession>
<gene>
    <name evidence="1" type="ORF">SKAU_G00291470</name>
</gene>
<dbReference type="AlphaFoldDB" id="A0A9Q1IM50"/>
<reference evidence="1" key="1">
    <citation type="journal article" date="2023" name="Science">
        <title>Genome structures resolve the early diversification of teleost fishes.</title>
        <authorList>
            <person name="Parey E."/>
            <person name="Louis A."/>
            <person name="Montfort J."/>
            <person name="Bouchez O."/>
            <person name="Roques C."/>
            <person name="Iampietro C."/>
            <person name="Lluch J."/>
            <person name="Castinel A."/>
            <person name="Donnadieu C."/>
            <person name="Desvignes T."/>
            <person name="Floi Bucao C."/>
            <person name="Jouanno E."/>
            <person name="Wen M."/>
            <person name="Mejri S."/>
            <person name="Dirks R."/>
            <person name="Jansen H."/>
            <person name="Henkel C."/>
            <person name="Chen W.J."/>
            <person name="Zahm M."/>
            <person name="Cabau C."/>
            <person name="Klopp C."/>
            <person name="Thompson A.W."/>
            <person name="Robinson-Rechavi M."/>
            <person name="Braasch I."/>
            <person name="Lecointre G."/>
            <person name="Bobe J."/>
            <person name="Postlethwait J.H."/>
            <person name="Berthelot C."/>
            <person name="Roest Crollius H."/>
            <person name="Guiguen Y."/>
        </authorList>
    </citation>
    <scope>NUCLEOTIDE SEQUENCE</scope>
    <source>
        <strain evidence="1">WJC10195</strain>
    </source>
</reference>
<evidence type="ECO:0000313" key="1">
    <source>
        <dbReference type="EMBL" id="KAJ8344954.1"/>
    </source>
</evidence>
<evidence type="ECO:0000313" key="2">
    <source>
        <dbReference type="Proteomes" id="UP001152622"/>
    </source>
</evidence>
<comment type="caution">
    <text evidence="1">The sequence shown here is derived from an EMBL/GenBank/DDBJ whole genome shotgun (WGS) entry which is preliminary data.</text>
</comment>
<keyword evidence="2" id="KW-1185">Reference proteome</keyword>
<protein>
    <submittedName>
        <fullName evidence="1">Uncharacterized protein</fullName>
    </submittedName>
</protein>
<proteinExistence type="predicted"/>
<dbReference type="Proteomes" id="UP001152622">
    <property type="component" value="Chromosome 12"/>
</dbReference>
<sequence>MWKVLDACVGSRPAWEKWAEDLSIKGFLLCKHIHHSRHAAASGFAVPPSAFPAGRADGTTFRSAICSDA</sequence>
<name>A0A9Q1IM50_SYNKA</name>
<dbReference type="EMBL" id="JAINUF010000012">
    <property type="protein sequence ID" value="KAJ8344954.1"/>
    <property type="molecule type" value="Genomic_DNA"/>
</dbReference>